<dbReference type="EMBL" id="MK250090">
    <property type="protein sequence ID" value="QDY52320.1"/>
    <property type="molecule type" value="Genomic_DNA"/>
</dbReference>
<evidence type="ECO:0000313" key="1">
    <source>
        <dbReference type="EMBL" id="QDY52320.1"/>
    </source>
</evidence>
<proteinExistence type="predicted"/>
<gene>
    <name evidence="1" type="ORF">6_32</name>
</gene>
<protein>
    <submittedName>
        <fullName evidence="1">Uncharacterized protein</fullName>
    </submittedName>
</protein>
<accession>A0A5B8HYF8</accession>
<organism evidence="1">
    <name type="scientific">Mimiviridae sp. ChoanoV1</name>
    <dbReference type="NCBI Taxonomy" id="2596887"/>
    <lineage>
        <taxon>Viruses</taxon>
        <taxon>Varidnaviria</taxon>
        <taxon>Bamfordvirae</taxon>
        <taxon>Nucleocytoviricota</taxon>
        <taxon>Megaviricetes</taxon>
        <taxon>Imitervirales</taxon>
        <taxon>Schizomimiviridae</taxon>
    </lineage>
</organism>
<reference evidence="1" key="1">
    <citation type="submission" date="2018-11" db="EMBL/GenBank/DDBJ databases">
        <title>A distinct lineage of giant viruses engineers rhodopsin photosystems in predatory marine eukaryotes.</title>
        <authorList>
            <person name="Needham D.M."/>
            <person name="Yoshizawa S."/>
            <person name="Hosaka T."/>
            <person name="Poirier C."/>
            <person name="Choi C.-J."/>
            <person name="Hehenberger E."/>
            <person name="Irwin N.A.T."/>
            <person name="Wilken S."/>
            <person name="Yung C.-M."/>
            <person name="Bachy C."/>
            <person name="Kurihara R."/>
            <person name="Nakajima Y."/>
            <person name="Kojima K."/>
            <person name="Kimura-Someya T."/>
            <person name="Leonard G."/>
            <person name="Malmstrom R.R."/>
            <person name="Mende D."/>
            <person name="Olson D.K."/>
            <person name="Sudo Y."/>
            <person name="Sudek S."/>
            <person name="Richards T.A."/>
            <person name="DeLong E.F."/>
            <person name="Keeling P.J."/>
            <person name="Santoro A.E."/>
            <person name="Shirouzu M."/>
            <person name="Iwasaki W."/>
            <person name="Worden A.Z."/>
        </authorList>
    </citation>
    <scope>NUCLEOTIDE SEQUENCE</scope>
</reference>
<sequence>MYIYKTLNIQSQPICTERAGPDNILIGDIVRYNDKN</sequence>
<name>A0A5B8HYF8_9VIRU</name>